<dbReference type="EMBL" id="AP022613">
    <property type="protein sequence ID" value="BBZ37185.1"/>
    <property type="molecule type" value="Genomic_DNA"/>
</dbReference>
<gene>
    <name evidence="2" type="primary">lppH_1</name>
    <name evidence="2" type="ORF">MCNS_02480</name>
</gene>
<dbReference type="PROSITE" id="PS51257">
    <property type="entry name" value="PROKAR_LIPOPROTEIN"/>
    <property type="match status" value="1"/>
</dbReference>
<dbReference type="InterPro" id="IPR026954">
    <property type="entry name" value="PknH-like_Extracell"/>
</dbReference>
<keyword evidence="3" id="KW-1185">Reference proteome</keyword>
<dbReference type="RefSeq" id="WP_085235178.1">
    <property type="nucleotide sequence ID" value="NZ_AP022613.1"/>
</dbReference>
<dbReference type="Pfam" id="PF14032">
    <property type="entry name" value="PknH_C"/>
    <property type="match status" value="1"/>
</dbReference>
<accession>A0A1X1SZ89</accession>
<name>A0A1X1SZ89_9MYCO</name>
<dbReference type="Gene3D" id="3.40.1000.70">
    <property type="entry name" value="PknH-like extracellular domain"/>
    <property type="match status" value="1"/>
</dbReference>
<dbReference type="OrthoDB" id="4761399at2"/>
<proteinExistence type="predicted"/>
<organism evidence="2 3">
    <name type="scientific">Mycobacterium conspicuum</name>
    <dbReference type="NCBI Taxonomy" id="44010"/>
    <lineage>
        <taxon>Bacteria</taxon>
        <taxon>Bacillati</taxon>
        <taxon>Actinomycetota</taxon>
        <taxon>Actinomycetes</taxon>
        <taxon>Mycobacteriales</taxon>
        <taxon>Mycobacteriaceae</taxon>
        <taxon>Mycobacterium</taxon>
    </lineage>
</organism>
<dbReference type="AlphaFoldDB" id="A0A1X1SZ89"/>
<protein>
    <submittedName>
        <fullName evidence="2">Sensor domain-containing protein</fullName>
    </submittedName>
</protein>
<feature type="domain" description="PknH-like extracellular" evidence="1">
    <location>
        <begin position="44"/>
        <end position="229"/>
    </location>
</feature>
<reference evidence="2 3" key="1">
    <citation type="journal article" date="2019" name="Emerg. Microbes Infect.">
        <title>Comprehensive subspecies identification of 175 nontuberculous mycobacteria species based on 7547 genomic profiles.</title>
        <authorList>
            <person name="Matsumoto Y."/>
            <person name="Kinjo T."/>
            <person name="Motooka D."/>
            <person name="Nabeya D."/>
            <person name="Jung N."/>
            <person name="Uechi K."/>
            <person name="Horii T."/>
            <person name="Iida T."/>
            <person name="Fujita J."/>
            <person name="Nakamura S."/>
        </authorList>
    </citation>
    <scope>NUCLEOTIDE SEQUENCE [LARGE SCALE GENOMIC DNA]</scope>
    <source>
        <strain evidence="2 3">JCM 14738</strain>
    </source>
</reference>
<evidence type="ECO:0000313" key="3">
    <source>
        <dbReference type="Proteomes" id="UP000467385"/>
    </source>
</evidence>
<dbReference type="InterPro" id="IPR038232">
    <property type="entry name" value="PknH-like_Extracell_sf"/>
</dbReference>
<sequence>MTWTRIGTFALGLCLALTGCSVTATGRPAAAPDLGHWQPAPVLSERLGDLLLSAADVNAIAHSTAMTVRLPVTEMSHSEATVSNRNCLDAYSPIQAAAYQGSSWTAVQGQLLDDTSSSTTPFRHALLQAVVGFRDADSARQFFSQAASRWSACANRPLTVQRPHREPVTWAFGELVSSRNTLRLMQSSADGDVACERAVGLANNVVIDTLWCGSDTTDQAGQVITKIAAGVAQSA</sequence>
<dbReference type="STRING" id="44010.AWC00_23430"/>
<dbReference type="Proteomes" id="UP000467385">
    <property type="component" value="Chromosome"/>
</dbReference>
<evidence type="ECO:0000313" key="2">
    <source>
        <dbReference type="EMBL" id="BBZ37185.1"/>
    </source>
</evidence>
<evidence type="ECO:0000259" key="1">
    <source>
        <dbReference type="Pfam" id="PF14032"/>
    </source>
</evidence>